<protein>
    <submittedName>
        <fullName evidence="2">Uncharacterized protein</fullName>
    </submittedName>
</protein>
<dbReference type="EMBL" id="CZRL01000094">
    <property type="protein sequence ID" value="CUS53136.1"/>
    <property type="molecule type" value="Genomic_DNA"/>
</dbReference>
<feature type="region of interest" description="Disordered" evidence="1">
    <location>
        <begin position="43"/>
        <end position="63"/>
    </location>
</feature>
<sequence length="63" mass="7084">MREIGSGRPIINLLRPSTWAMNWTRFSKDIDTRSTQIETVLGHGSAPQHHDLEGSEIQPSVDL</sequence>
<reference evidence="2" key="1">
    <citation type="submission" date="2015-10" db="EMBL/GenBank/DDBJ databases">
        <authorList>
            <person name="Gilbert D.G."/>
        </authorList>
    </citation>
    <scope>NUCLEOTIDE SEQUENCE</scope>
</reference>
<dbReference type="AlphaFoldDB" id="A0A170PRL4"/>
<organism evidence="2">
    <name type="scientific">hydrothermal vent metagenome</name>
    <dbReference type="NCBI Taxonomy" id="652676"/>
    <lineage>
        <taxon>unclassified sequences</taxon>
        <taxon>metagenomes</taxon>
        <taxon>ecological metagenomes</taxon>
    </lineage>
</organism>
<name>A0A170PRL4_9ZZZZ</name>
<accession>A0A170PRL4</accession>
<evidence type="ECO:0000313" key="2">
    <source>
        <dbReference type="EMBL" id="CUS53136.1"/>
    </source>
</evidence>
<proteinExistence type="predicted"/>
<gene>
    <name evidence="2" type="ORF">MGWOODY_XGa2768</name>
</gene>
<evidence type="ECO:0000256" key="1">
    <source>
        <dbReference type="SAM" id="MobiDB-lite"/>
    </source>
</evidence>